<comment type="caution">
    <text evidence="2">The sequence shown here is derived from an EMBL/GenBank/DDBJ whole genome shotgun (WGS) entry which is preliminary data.</text>
</comment>
<sequence>MDSYLDSALIGPIDTCIPLERRVAQLSDQLSSIQLNNSNQRTDLNSLFDELNQIKSSFDSLANDIKDINSMKTLYKDFVQLKHQFNNEVNQIQQSINSILQSVENNRVAIQQNSSQLIELARLPVGNIQEVPELQYAQFTGNPKETKRFVYFIREKLQEKGHNFPSEKSKINWIVQHFRHPNGNLGKNVLSYNWWMALLFENTRLQDLPTKSASTEDLYVLNILLSAKSFLSHLEEVFNNKHDVKEAKKRLFSFKQGNRTIEEFNALFNSLAYSVNLTKESCCDLYKQALNPKVLKIAVMRNNWKSATKLKEKQLLAISAAEAQDKTSSINAGSLPTIHRRQPLQAQPNLPPTPTPVRIPKGVVPMDLNNISSDSSFTFPKFRSLCVQKGICQRCGQQFDEAHKKVRGCILPDSKQKIELFRQWSLAPLSHGQSVSQVNTIQQSSTSNPSLQTAQTTPSVPPSSGTANTGLLSANPVLLDRVPPLSLANYCLGQAIEEMDVELSKPFMSLDSFLSVPFPSTRPILKASLEQLGSIMVEASILFNSGASASFIDSQFARRNHLHLSPLTHPIQCRGFDGTLAKSGNIKPQTM</sequence>
<dbReference type="Pfam" id="PF08284">
    <property type="entry name" value="RVP_2"/>
    <property type="match status" value="1"/>
</dbReference>
<dbReference type="PANTHER" id="PTHR15503:SF36">
    <property type="entry name" value="RETROTRANSPOSON GAG-LIKE PROTEIN 5"/>
    <property type="match status" value="1"/>
</dbReference>
<dbReference type="Proteomes" id="UP000235392">
    <property type="component" value="Unassembled WGS sequence"/>
</dbReference>
<evidence type="ECO:0008006" key="4">
    <source>
        <dbReference type="Google" id="ProtNLM"/>
    </source>
</evidence>
<gene>
    <name evidence="2" type="ORF">PCASD_10457</name>
</gene>
<evidence type="ECO:0000256" key="1">
    <source>
        <dbReference type="SAM" id="MobiDB-lite"/>
    </source>
</evidence>
<dbReference type="PANTHER" id="PTHR15503">
    <property type="entry name" value="LDOC1 RELATED"/>
    <property type="match status" value="1"/>
</dbReference>
<dbReference type="EMBL" id="PGCI01000164">
    <property type="protein sequence ID" value="PLW36194.1"/>
    <property type="molecule type" value="Genomic_DNA"/>
</dbReference>
<proteinExistence type="predicted"/>
<evidence type="ECO:0000313" key="3">
    <source>
        <dbReference type="Proteomes" id="UP000235392"/>
    </source>
</evidence>
<dbReference type="CDD" id="cd00303">
    <property type="entry name" value="retropepsin_like"/>
    <property type="match status" value="1"/>
</dbReference>
<reference evidence="2 3" key="1">
    <citation type="submission" date="2017-11" db="EMBL/GenBank/DDBJ databases">
        <title>De novo assembly and phasing of dikaryotic genomes from two isolates of Puccinia coronata f. sp. avenae, the causal agent of oat crown rust.</title>
        <authorList>
            <person name="Miller M.E."/>
            <person name="Zhang Y."/>
            <person name="Omidvar V."/>
            <person name="Sperschneider J."/>
            <person name="Schwessinger B."/>
            <person name="Raley C."/>
            <person name="Palmer J.M."/>
            <person name="Garnica D."/>
            <person name="Upadhyaya N."/>
            <person name="Rathjen J."/>
            <person name="Taylor J.M."/>
            <person name="Park R.F."/>
            <person name="Dodds P.N."/>
            <person name="Hirsch C.D."/>
            <person name="Kianian S.F."/>
            <person name="Figueroa M."/>
        </authorList>
    </citation>
    <scope>NUCLEOTIDE SEQUENCE [LARGE SCALE GENOMIC DNA]</scope>
    <source>
        <strain evidence="2">12SD80</strain>
    </source>
</reference>
<name>A0A2N5UEL5_9BASI</name>
<organism evidence="2 3">
    <name type="scientific">Puccinia coronata f. sp. avenae</name>
    <dbReference type="NCBI Taxonomy" id="200324"/>
    <lineage>
        <taxon>Eukaryota</taxon>
        <taxon>Fungi</taxon>
        <taxon>Dikarya</taxon>
        <taxon>Basidiomycota</taxon>
        <taxon>Pucciniomycotina</taxon>
        <taxon>Pucciniomycetes</taxon>
        <taxon>Pucciniales</taxon>
        <taxon>Pucciniaceae</taxon>
        <taxon>Puccinia</taxon>
    </lineage>
</organism>
<accession>A0A2N5UEL5</accession>
<evidence type="ECO:0000313" key="2">
    <source>
        <dbReference type="EMBL" id="PLW36194.1"/>
    </source>
</evidence>
<dbReference type="AlphaFoldDB" id="A0A2N5UEL5"/>
<dbReference type="InterPro" id="IPR032567">
    <property type="entry name" value="RTL1-rel"/>
</dbReference>
<protein>
    <recommendedName>
        <fullName evidence="4">Retrotransposon gag domain-containing protein</fullName>
    </recommendedName>
</protein>
<feature type="region of interest" description="Disordered" evidence="1">
    <location>
        <begin position="437"/>
        <end position="467"/>
    </location>
</feature>